<keyword evidence="3" id="KW-0547">Nucleotide-binding</keyword>
<dbReference type="InterPro" id="IPR010737">
    <property type="entry name" value="4-carb_acid_sugar_kinase_N"/>
</dbReference>
<dbReference type="Pfam" id="PF07005">
    <property type="entry name" value="SBD_N"/>
    <property type="match status" value="1"/>
</dbReference>
<dbReference type="InterPro" id="IPR042213">
    <property type="entry name" value="NBD_C_sf"/>
</dbReference>
<dbReference type="Proteomes" id="UP000232164">
    <property type="component" value="Unassembled WGS sequence"/>
</dbReference>
<reference evidence="9 10" key="1">
    <citation type="submission" date="2017-11" db="EMBL/GenBank/DDBJ databases">
        <authorList>
            <person name="Han C.G."/>
        </authorList>
    </citation>
    <scope>NUCLEOTIDE SEQUENCE [LARGE SCALE GENOMIC DNA]</scope>
    <source>
        <strain evidence="9 10">HCNT1</strain>
    </source>
</reference>
<evidence type="ECO:0000256" key="1">
    <source>
        <dbReference type="ARBA" id="ARBA00005715"/>
    </source>
</evidence>
<dbReference type="InterPro" id="IPR037051">
    <property type="entry name" value="4-carb_acid_sugar_kinase_N_sf"/>
</dbReference>
<evidence type="ECO:0000259" key="8">
    <source>
        <dbReference type="Pfam" id="PF17042"/>
    </source>
</evidence>
<dbReference type="Gene3D" id="3.40.50.10840">
    <property type="entry name" value="Putative sugar-binding, N-terminal domain"/>
    <property type="match status" value="1"/>
</dbReference>
<name>A0A2N0DBP0_RHISU</name>
<evidence type="ECO:0000256" key="4">
    <source>
        <dbReference type="ARBA" id="ARBA00022777"/>
    </source>
</evidence>
<dbReference type="AlphaFoldDB" id="A0A2N0DBP0"/>
<dbReference type="SUPFAM" id="SSF142764">
    <property type="entry name" value="YgbK-like"/>
    <property type="match status" value="1"/>
</dbReference>
<reference evidence="9 10" key="2">
    <citation type="submission" date="2017-12" db="EMBL/GenBank/DDBJ databases">
        <title>Genome sequence of Rhizobium sullae HCNT1 isolated from Sulla coronaria nodules and featuring peculiar denitrification phenotypes.</title>
        <authorList>
            <person name="De Diego-Diaz B."/>
            <person name="Treu L."/>
            <person name="Campanaro S."/>
            <person name="Da Silva Duarte V."/>
            <person name="Basaglia M."/>
            <person name="Favaro L."/>
            <person name="Casella S."/>
            <person name="Squartini A."/>
        </authorList>
    </citation>
    <scope>NUCLEOTIDE SEQUENCE [LARGE SCALE GENOMIC DNA]</scope>
    <source>
        <strain evidence="9 10">HCNT1</strain>
    </source>
</reference>
<feature type="domain" description="Four-carbon acid sugar kinase N-terminal" evidence="7">
    <location>
        <begin position="2"/>
        <end position="119"/>
    </location>
</feature>
<keyword evidence="4" id="KW-0418">Kinase</keyword>
<protein>
    <submittedName>
        <fullName evidence="9">Hrp-dependent type III effector protein</fullName>
    </submittedName>
</protein>
<evidence type="ECO:0000259" key="7">
    <source>
        <dbReference type="Pfam" id="PF07005"/>
    </source>
</evidence>
<dbReference type="GO" id="GO:0005524">
    <property type="term" value="F:ATP binding"/>
    <property type="evidence" value="ECO:0007669"/>
    <property type="project" value="UniProtKB-KW"/>
</dbReference>
<gene>
    <name evidence="9" type="ORF">CWR43_11090</name>
</gene>
<keyword evidence="5" id="KW-0067">ATP-binding</keyword>
<evidence type="ECO:0000256" key="2">
    <source>
        <dbReference type="ARBA" id="ARBA00022679"/>
    </source>
</evidence>
<dbReference type="InterPro" id="IPR031475">
    <property type="entry name" value="NBD_C"/>
</dbReference>
<keyword evidence="2" id="KW-0808">Transferase</keyword>
<evidence type="ECO:0000256" key="5">
    <source>
        <dbReference type="ARBA" id="ARBA00022840"/>
    </source>
</evidence>
<organism evidence="9 10">
    <name type="scientific">Rhizobium sullae</name>
    <name type="common">Rhizobium hedysari</name>
    <dbReference type="NCBI Taxonomy" id="50338"/>
    <lineage>
        <taxon>Bacteria</taxon>
        <taxon>Pseudomonadati</taxon>
        <taxon>Pseudomonadota</taxon>
        <taxon>Alphaproteobacteria</taxon>
        <taxon>Hyphomicrobiales</taxon>
        <taxon>Rhizobiaceae</taxon>
        <taxon>Rhizobium/Agrobacterium group</taxon>
        <taxon>Rhizobium</taxon>
    </lineage>
</organism>
<accession>A0A2N0DBP0</accession>
<evidence type="ECO:0000256" key="6">
    <source>
        <dbReference type="ARBA" id="ARBA00023277"/>
    </source>
</evidence>
<comment type="caution">
    <text evidence="9">The sequence shown here is derived from an EMBL/GenBank/DDBJ whole genome shotgun (WGS) entry which is preliminary data.</text>
</comment>
<dbReference type="RefSeq" id="WP_100771055.1">
    <property type="nucleotide sequence ID" value="NZ_PIQN01000007.1"/>
</dbReference>
<comment type="similarity">
    <text evidence="1">Belongs to the four-carbon acid sugar kinase family.</text>
</comment>
<evidence type="ECO:0000313" key="9">
    <source>
        <dbReference type="EMBL" id="PKA43494.1"/>
    </source>
</evidence>
<dbReference type="GO" id="GO:0016301">
    <property type="term" value="F:kinase activity"/>
    <property type="evidence" value="ECO:0007669"/>
    <property type="project" value="UniProtKB-KW"/>
</dbReference>
<sequence>MLAILADDLTGALDSAAPFATRGMHVEVALATGAIGKALCEAPDVLSINLGSREIGAPAARRQVEMALAALPAGTRLFKKVDSRLKGHIAAELDAMSFRAALAAPAIPAFGRVVKDGCVTGFGVDTPISIAEKLGHHAACATIPDMTSQSEMHAWLDQSESSGFDLLIGARGLAEALAERLSGNATARTAGIPSGKALFVIGSRDPITVAQIDALRAAFALRYLPAPNGHLAGGGDRSDGSVITLVQAVPGEGVVGSHDVSRFLAESVFPDLTNKASTLLFAGGATAEAVLERMGITRFRLLGECMPGLGLAHAHGHCIIAKSGGFGHPDTLKEIAGIMLRNMG</sequence>
<dbReference type="STRING" id="1041146.GCA_000427985_06104"/>
<evidence type="ECO:0000313" key="10">
    <source>
        <dbReference type="Proteomes" id="UP000232164"/>
    </source>
</evidence>
<feature type="domain" description="Four-carbon acid sugar kinase nucleotide binding" evidence="8">
    <location>
        <begin position="257"/>
        <end position="332"/>
    </location>
</feature>
<evidence type="ECO:0000256" key="3">
    <source>
        <dbReference type="ARBA" id="ARBA00022741"/>
    </source>
</evidence>
<dbReference type="Gene3D" id="3.40.980.20">
    <property type="entry name" value="Four-carbon acid sugar kinase, nucleotide binding domain"/>
    <property type="match status" value="1"/>
</dbReference>
<dbReference type="Pfam" id="PF17042">
    <property type="entry name" value="NBD_C"/>
    <property type="match status" value="1"/>
</dbReference>
<keyword evidence="6" id="KW-0119">Carbohydrate metabolism</keyword>
<proteinExistence type="inferred from homology"/>
<dbReference type="EMBL" id="PIQN01000007">
    <property type="protein sequence ID" value="PKA43494.1"/>
    <property type="molecule type" value="Genomic_DNA"/>
</dbReference>